<dbReference type="PANTHER" id="PTHR40036:SF1">
    <property type="entry name" value="MACROCIN O-METHYLTRANSFERASE"/>
    <property type="match status" value="1"/>
</dbReference>
<evidence type="ECO:0000313" key="2">
    <source>
        <dbReference type="Proteomes" id="UP000239263"/>
    </source>
</evidence>
<dbReference type="AlphaFoldDB" id="A0A2S7X4D9"/>
<dbReference type="EMBL" id="MSCO01000002">
    <property type="protein sequence ID" value="PQJ85060.1"/>
    <property type="molecule type" value="Genomic_DNA"/>
</dbReference>
<dbReference type="PANTHER" id="PTHR40036">
    <property type="entry name" value="MACROCIN O-METHYLTRANSFERASE"/>
    <property type="match status" value="1"/>
</dbReference>
<dbReference type="InterPro" id="IPR029063">
    <property type="entry name" value="SAM-dependent_MTases_sf"/>
</dbReference>
<gene>
    <name evidence="1" type="ORF">BTO22_16420</name>
</gene>
<protein>
    <recommendedName>
        <fullName evidence="3">Macrocin O-methyltransferase</fullName>
    </recommendedName>
</protein>
<dbReference type="Gene3D" id="3.40.50.150">
    <property type="entry name" value="Vaccinia Virus protein VP39"/>
    <property type="match status" value="1"/>
</dbReference>
<organism evidence="1 2">
    <name type="scientific">Aliivibrio sifiae</name>
    <dbReference type="NCBI Taxonomy" id="566293"/>
    <lineage>
        <taxon>Bacteria</taxon>
        <taxon>Pseudomonadati</taxon>
        <taxon>Pseudomonadota</taxon>
        <taxon>Gammaproteobacteria</taxon>
        <taxon>Vibrionales</taxon>
        <taxon>Vibrionaceae</taxon>
        <taxon>Aliivibrio</taxon>
    </lineage>
</organism>
<proteinExistence type="predicted"/>
<dbReference type="Pfam" id="PF05711">
    <property type="entry name" value="TylF"/>
    <property type="match status" value="1"/>
</dbReference>
<dbReference type="RefSeq" id="WP_181044676.1">
    <property type="nucleotide sequence ID" value="NZ_CAWNRT010000002.1"/>
</dbReference>
<reference evidence="1 2" key="1">
    <citation type="submission" date="2016-12" db="EMBL/GenBank/DDBJ databases">
        <title>Diversity of luminous bacteria.</title>
        <authorList>
            <person name="Yoshizawa S."/>
            <person name="Kogure K."/>
        </authorList>
    </citation>
    <scope>NUCLEOTIDE SEQUENCE [LARGE SCALE GENOMIC DNA]</scope>
    <source>
        <strain evidence="1 2">ATCC 33715</strain>
    </source>
</reference>
<accession>A0A2S7X4D9</accession>
<sequence length="275" mass="31707">MSNYIELLSKVIRNEIYHDPDKIKITSNEVNKCSLVINDLKKRCPLVLKTYPSLSDPTHFAKIISYARKDRPVHTYVNKLGIKNVIDCCLSVLDKEVKGDFVEVGTLKGGIGILMAGVIAEYDRSRQLYIFDCFEGLDKPCNHDSLFDNEVWHHYSNVFDEYMFDCKYDLDSVVNNFKKYGLDDIPLLVKGWIPDCFDEYENNIAVLRIDVDWYEATRDTLLNLYQLVTKGGYVIIDDYNLEGCKKAVDDFRALINCDNPLYEVCADTGIVCWEK</sequence>
<dbReference type="InterPro" id="IPR008884">
    <property type="entry name" value="TylF_MeTrfase"/>
</dbReference>
<evidence type="ECO:0008006" key="3">
    <source>
        <dbReference type="Google" id="ProtNLM"/>
    </source>
</evidence>
<dbReference type="Proteomes" id="UP000239263">
    <property type="component" value="Unassembled WGS sequence"/>
</dbReference>
<evidence type="ECO:0000313" key="1">
    <source>
        <dbReference type="EMBL" id="PQJ85060.1"/>
    </source>
</evidence>
<name>A0A2S7X4D9_9GAMM</name>
<comment type="caution">
    <text evidence="1">The sequence shown here is derived from an EMBL/GenBank/DDBJ whole genome shotgun (WGS) entry which is preliminary data.</text>
</comment>